<reference evidence="1 2" key="1">
    <citation type="submission" date="2017-09" db="EMBL/GenBank/DDBJ databases">
        <title>Large-scale bioinformatics analysis of Bacillus genomes uncovers conserved roles of natural products in bacterial physiology.</title>
        <authorList>
            <consortium name="Agbiome Team Llc"/>
            <person name="Bleich R.M."/>
            <person name="Grubbs K.J."/>
            <person name="Santa Maria K.C."/>
            <person name="Allen S.E."/>
            <person name="Farag S."/>
            <person name="Shank E.A."/>
            <person name="Bowers A."/>
        </authorList>
    </citation>
    <scope>NUCLEOTIDE SEQUENCE [LARGE SCALE GENOMIC DNA]</scope>
    <source>
        <strain evidence="1 2">AFS009893</strain>
    </source>
</reference>
<sequence>MKRSVSMKIKDVLISFLVLVTFLGFLPIEEASASVSFDSVNEVGDRIDTSKNYYIVLADSPTRGLSYLESFNFFPSLVVSSRSNTVENPPGIPMKLYFSEENKKYRIGTLYPMPGLPYYWVDSHLYLRPGEEGAVYWTITPVEGGYTLQAEGGYLDYKEVESHKYGPITRAYLGKEKVVWKLVSTS</sequence>
<dbReference type="AlphaFoldDB" id="A0A2A8C8A2"/>
<organism evidence="1 2">
    <name type="scientific">Bacillus pseudomycoides</name>
    <dbReference type="NCBI Taxonomy" id="64104"/>
    <lineage>
        <taxon>Bacteria</taxon>
        <taxon>Bacillati</taxon>
        <taxon>Bacillota</taxon>
        <taxon>Bacilli</taxon>
        <taxon>Bacillales</taxon>
        <taxon>Bacillaceae</taxon>
        <taxon>Bacillus</taxon>
        <taxon>Bacillus cereus group</taxon>
    </lineage>
</organism>
<evidence type="ECO:0000313" key="2">
    <source>
        <dbReference type="Proteomes" id="UP000219775"/>
    </source>
</evidence>
<dbReference type="Proteomes" id="UP000219775">
    <property type="component" value="Unassembled WGS sequence"/>
</dbReference>
<name>A0A2A8C8A2_9BACI</name>
<comment type="caution">
    <text evidence="1">The sequence shown here is derived from an EMBL/GenBank/DDBJ whole genome shotgun (WGS) entry which is preliminary data.</text>
</comment>
<accession>A0A2A8C8A2</accession>
<protein>
    <submittedName>
        <fullName evidence="1">Uncharacterized protein</fullName>
    </submittedName>
</protein>
<evidence type="ECO:0000313" key="1">
    <source>
        <dbReference type="EMBL" id="PEM70932.1"/>
    </source>
</evidence>
<dbReference type="EMBL" id="NUDP01000028">
    <property type="protein sequence ID" value="PEM70932.1"/>
    <property type="molecule type" value="Genomic_DNA"/>
</dbReference>
<gene>
    <name evidence="1" type="ORF">CN613_06905</name>
</gene>
<proteinExistence type="predicted"/>